<name>A0A1X7BMM6_9RHOB</name>
<protein>
    <recommendedName>
        <fullName evidence="4">DUF5337 domain-containing protein</fullName>
    </recommendedName>
</protein>
<feature type="transmembrane region" description="Helical" evidence="1">
    <location>
        <begin position="14"/>
        <end position="37"/>
    </location>
</feature>
<evidence type="ECO:0000256" key="1">
    <source>
        <dbReference type="SAM" id="Phobius"/>
    </source>
</evidence>
<proteinExistence type="predicted"/>
<organism evidence="2 3">
    <name type="scientific">Roseovarius aestuarii</name>
    <dbReference type="NCBI Taxonomy" id="475083"/>
    <lineage>
        <taxon>Bacteria</taxon>
        <taxon>Pseudomonadati</taxon>
        <taxon>Pseudomonadota</taxon>
        <taxon>Alphaproteobacteria</taxon>
        <taxon>Rhodobacterales</taxon>
        <taxon>Roseobacteraceae</taxon>
        <taxon>Roseovarius</taxon>
    </lineage>
</organism>
<accession>A0A1X7BMM6</accession>
<dbReference type="InterPro" id="IPR020308">
    <property type="entry name" value="Uncharacterised_Ynq1"/>
</dbReference>
<keyword evidence="1" id="KW-0812">Transmembrane</keyword>
<gene>
    <name evidence="2" type="ORF">ROA7745_00690</name>
</gene>
<dbReference type="EMBL" id="FWXB01000002">
    <property type="protein sequence ID" value="SMC10882.1"/>
    <property type="molecule type" value="Genomic_DNA"/>
</dbReference>
<dbReference type="AlphaFoldDB" id="A0A1X7BMM6"/>
<keyword evidence="1" id="KW-1133">Transmembrane helix</keyword>
<keyword evidence="1" id="KW-0472">Membrane</keyword>
<evidence type="ECO:0000313" key="2">
    <source>
        <dbReference type="EMBL" id="SMC10882.1"/>
    </source>
</evidence>
<feature type="transmembrane region" description="Helical" evidence="1">
    <location>
        <begin position="43"/>
        <end position="64"/>
    </location>
</feature>
<dbReference type="OrthoDB" id="7658896at2"/>
<evidence type="ECO:0000313" key="3">
    <source>
        <dbReference type="Proteomes" id="UP000193224"/>
    </source>
</evidence>
<reference evidence="2 3" key="1">
    <citation type="submission" date="2017-03" db="EMBL/GenBank/DDBJ databases">
        <authorList>
            <person name="Afonso C.L."/>
            <person name="Miller P.J."/>
            <person name="Scott M.A."/>
            <person name="Spackman E."/>
            <person name="Goraichik I."/>
            <person name="Dimitrov K.M."/>
            <person name="Suarez D.L."/>
            <person name="Swayne D.E."/>
        </authorList>
    </citation>
    <scope>NUCLEOTIDE SEQUENCE [LARGE SCALE GENOMIC DNA]</scope>
    <source>
        <strain evidence="2 3">CECT 7745</strain>
    </source>
</reference>
<sequence>MAAQEDEGKKGRQAALVIAGTAIFWVVASFVGGQLGLDNRTRALFDLVALAGFIWALWMIFQIWRARQDNQG</sequence>
<dbReference type="Proteomes" id="UP000193224">
    <property type="component" value="Unassembled WGS sequence"/>
</dbReference>
<dbReference type="Pfam" id="PF17272">
    <property type="entry name" value="DUF5337"/>
    <property type="match status" value="1"/>
</dbReference>
<keyword evidence="3" id="KW-1185">Reference proteome</keyword>
<evidence type="ECO:0008006" key="4">
    <source>
        <dbReference type="Google" id="ProtNLM"/>
    </source>
</evidence>
<dbReference type="RefSeq" id="WP_085798862.1">
    <property type="nucleotide sequence ID" value="NZ_FWXB01000002.1"/>
</dbReference>